<comment type="caution">
    <text evidence="7">The sequence shown here is derived from an EMBL/GenBank/DDBJ whole genome shotgun (WGS) entry which is preliminary data.</text>
</comment>
<protein>
    <submittedName>
        <fullName evidence="7">Gibberellin 3-beta-dioxygenase 1-like protein</fullName>
    </submittedName>
</protein>
<dbReference type="InterPro" id="IPR044861">
    <property type="entry name" value="IPNS-like_FE2OG_OXY"/>
</dbReference>
<feature type="domain" description="Fe2OG dioxygenase" evidence="6">
    <location>
        <begin position="216"/>
        <end position="321"/>
    </location>
</feature>
<keyword evidence="7" id="KW-0223">Dioxygenase</keyword>
<dbReference type="GO" id="GO:0051213">
    <property type="term" value="F:dioxygenase activity"/>
    <property type="evidence" value="ECO:0007669"/>
    <property type="project" value="UniProtKB-KW"/>
</dbReference>
<proteinExistence type="inferred from homology"/>
<name>A0A833QLY3_9POAL</name>
<evidence type="ECO:0000256" key="2">
    <source>
        <dbReference type="ARBA" id="ARBA00022723"/>
    </source>
</evidence>
<evidence type="ECO:0000259" key="6">
    <source>
        <dbReference type="PROSITE" id="PS51471"/>
    </source>
</evidence>
<comment type="similarity">
    <text evidence="5">Belongs to the iron/ascorbate-dependent oxidoreductase family.</text>
</comment>
<dbReference type="GO" id="GO:0046872">
    <property type="term" value="F:metal ion binding"/>
    <property type="evidence" value="ECO:0007669"/>
    <property type="project" value="UniProtKB-KW"/>
</dbReference>
<dbReference type="Pfam" id="PF03171">
    <property type="entry name" value="2OG-FeII_Oxy"/>
    <property type="match status" value="1"/>
</dbReference>
<organism evidence="7 8">
    <name type="scientific">Carex littledalei</name>
    <dbReference type="NCBI Taxonomy" id="544730"/>
    <lineage>
        <taxon>Eukaryota</taxon>
        <taxon>Viridiplantae</taxon>
        <taxon>Streptophyta</taxon>
        <taxon>Embryophyta</taxon>
        <taxon>Tracheophyta</taxon>
        <taxon>Spermatophyta</taxon>
        <taxon>Magnoliopsida</taxon>
        <taxon>Liliopsida</taxon>
        <taxon>Poales</taxon>
        <taxon>Cyperaceae</taxon>
        <taxon>Cyperoideae</taxon>
        <taxon>Cariceae</taxon>
        <taxon>Carex</taxon>
        <taxon>Carex subgen. Euthyceras</taxon>
    </lineage>
</organism>
<accession>A0A833QLY3</accession>
<evidence type="ECO:0000256" key="5">
    <source>
        <dbReference type="RuleBase" id="RU003682"/>
    </source>
</evidence>
<dbReference type="Proteomes" id="UP000623129">
    <property type="component" value="Unassembled WGS sequence"/>
</dbReference>
<dbReference type="InterPro" id="IPR050231">
    <property type="entry name" value="Iron_ascorbate_oxido_reductase"/>
</dbReference>
<evidence type="ECO:0000256" key="3">
    <source>
        <dbReference type="ARBA" id="ARBA00023002"/>
    </source>
</evidence>
<evidence type="ECO:0000313" key="8">
    <source>
        <dbReference type="Proteomes" id="UP000623129"/>
    </source>
</evidence>
<dbReference type="Gene3D" id="2.60.120.330">
    <property type="entry name" value="B-lactam Antibiotic, Isopenicillin N Synthase, Chain"/>
    <property type="match status" value="1"/>
</dbReference>
<sequence length="375" mass="42053">MEDTKVRGRRAVNQSPYNYTSEICISRPQNTPAKELSIQLNTRLSHDWSILYDHPSAHPIDLNSVPVIDLNNPELTNKIGKACEEWGVFLIRNHGIEPELLNRFDSQIHRLFALPIEVKLKVAKTQGTDSGYGGAPISHLFSKFMWYEGFAITAGSPVDHAQILWPDDYSSFCEVIEEYKKAIIPLGYRLMHLMLLSLGLTEEEIDNSLIGDSTKIKNAIHLNSYPACPDPDRVVGLAPHTDTGFVTILYHNGVSGLQVLRRKDDIGPARWVTVPVVPNTFVVNICDLMHVLSNGTFHNVVHRSMVSKTNQRLSAAYFFGPQVDVKVGPLSELTGPEQGLPLYRPVTWLELQKLKSTLHDKALQSMKIEELRKGA</sequence>
<gene>
    <name evidence="7" type="ORF">FCM35_KLT14244</name>
</gene>
<dbReference type="InterPro" id="IPR027443">
    <property type="entry name" value="IPNS-like_sf"/>
</dbReference>
<keyword evidence="2 5" id="KW-0479">Metal-binding</keyword>
<dbReference type="PROSITE" id="PS51471">
    <property type="entry name" value="FE2OG_OXY"/>
    <property type="match status" value="1"/>
</dbReference>
<keyword evidence="8" id="KW-1185">Reference proteome</keyword>
<dbReference type="InterPro" id="IPR005123">
    <property type="entry name" value="Oxoglu/Fe-dep_dioxygenase_dom"/>
</dbReference>
<keyword evidence="3 5" id="KW-0560">Oxidoreductase</keyword>
<dbReference type="SUPFAM" id="SSF51197">
    <property type="entry name" value="Clavaminate synthase-like"/>
    <property type="match status" value="1"/>
</dbReference>
<keyword evidence="4 5" id="KW-0408">Iron</keyword>
<evidence type="ECO:0000256" key="4">
    <source>
        <dbReference type="ARBA" id="ARBA00023004"/>
    </source>
</evidence>
<dbReference type="OrthoDB" id="288590at2759"/>
<reference evidence="7" key="1">
    <citation type="submission" date="2020-01" db="EMBL/GenBank/DDBJ databases">
        <title>Genome sequence of Kobresia littledalei, the first chromosome-level genome in the family Cyperaceae.</title>
        <authorList>
            <person name="Qu G."/>
        </authorList>
    </citation>
    <scope>NUCLEOTIDE SEQUENCE</scope>
    <source>
        <strain evidence="7">C.B.Clarke</strain>
        <tissue evidence="7">Leaf</tissue>
    </source>
</reference>
<dbReference type="AlphaFoldDB" id="A0A833QLY3"/>
<dbReference type="EMBL" id="SWLB01000026">
    <property type="protein sequence ID" value="KAF3322028.1"/>
    <property type="molecule type" value="Genomic_DNA"/>
</dbReference>
<dbReference type="Pfam" id="PF14226">
    <property type="entry name" value="DIOX_N"/>
    <property type="match status" value="1"/>
</dbReference>
<comment type="cofactor">
    <cofactor evidence="1">
        <name>L-ascorbate</name>
        <dbReference type="ChEBI" id="CHEBI:38290"/>
    </cofactor>
</comment>
<dbReference type="PANTHER" id="PTHR47990">
    <property type="entry name" value="2-OXOGLUTARATE (2OG) AND FE(II)-DEPENDENT OXYGENASE SUPERFAMILY PROTEIN-RELATED"/>
    <property type="match status" value="1"/>
</dbReference>
<evidence type="ECO:0000313" key="7">
    <source>
        <dbReference type="EMBL" id="KAF3322028.1"/>
    </source>
</evidence>
<dbReference type="InterPro" id="IPR026992">
    <property type="entry name" value="DIOX_N"/>
</dbReference>
<evidence type="ECO:0000256" key="1">
    <source>
        <dbReference type="ARBA" id="ARBA00001961"/>
    </source>
</evidence>